<protein>
    <recommendedName>
        <fullName evidence="1">RelA/SpoT domain-containing protein</fullName>
    </recommendedName>
</protein>
<comment type="caution">
    <text evidence="2">The sequence shown here is derived from an EMBL/GenBank/DDBJ whole genome shotgun (WGS) entry which is preliminary data.</text>
</comment>
<dbReference type="EMBL" id="AMFJ01000447">
    <property type="protein sequence ID" value="EKE27673.1"/>
    <property type="molecule type" value="Genomic_DNA"/>
</dbReference>
<dbReference type="AlphaFoldDB" id="K2FXJ9"/>
<dbReference type="InterPro" id="IPR043519">
    <property type="entry name" value="NT_sf"/>
</dbReference>
<dbReference type="Pfam" id="PF04607">
    <property type="entry name" value="RelA_SpoT"/>
    <property type="match status" value="1"/>
</dbReference>
<feature type="non-terminal residue" evidence="2">
    <location>
        <position position="1"/>
    </location>
</feature>
<dbReference type="GO" id="GO:0015969">
    <property type="term" value="P:guanosine tetraphosphate metabolic process"/>
    <property type="evidence" value="ECO:0007669"/>
    <property type="project" value="InterPro"/>
</dbReference>
<name>K2FXJ9_9BACT</name>
<dbReference type="SUPFAM" id="SSF81301">
    <property type="entry name" value="Nucleotidyltransferase"/>
    <property type="match status" value="1"/>
</dbReference>
<feature type="domain" description="RelA/SpoT" evidence="1">
    <location>
        <begin position="499"/>
        <end position="617"/>
    </location>
</feature>
<sequence length="646" mass="75000">RITPFNTKTNIMGIETNSAYSYNRQSLVLKARDLNTDNDKVQFANLLASKLKSPHIESSISYLIWENNRKKIKLEHEQNPNKLSEDVLVREMQEFLYSKLNIFPEANKNDTKSKFLKWVIDWLLVWNAELAREVYVTNWRVILEMLKTLLSLEGLKKVAQWLETSIMDLFSWDSYKVGKSIAELGLITTGGGVVWWWLKNTWKTLMREGAKMAVKSGEKTIISQAVIWIWKWTEMTGKIAQVPYKSVKKVTELSVKWIKTWAKGSVDISGIAIKKWSEAIFEKAPKLKAVSIKVKNNVAIIVSWASLLIPNTTNLKNAIASQAQAIGLWKAESNTLMFKDAKSQIASELKDFPEMSSVVEKFLADKDHPTNLRNYLLNPRTRSAAILTIHEIASSWNISEAEFQALIKSSLSSKNGLMNSMDSEFSLFKWQKKSDMYSQFLKEDKPTLFSIWEKPTLMQNILLSFYAKKLGTEWISNLKATMDKIVWEKNGLFLETNVRAKSASWMKDKIARMRKWNNWKNPRPDYDLSKMPDALWWRITVSDIHELERITANLEDYFWKKNILERDNFYVNEKKTMKPYRIITYTVVLDNWMHAEIQLSTLMSSIAADIDHNTIYKPYILTTSNEKEMIKSFNRKATAIETKKLQ</sequence>
<dbReference type="InterPro" id="IPR007685">
    <property type="entry name" value="RelA_SpoT"/>
</dbReference>
<evidence type="ECO:0000259" key="1">
    <source>
        <dbReference type="Pfam" id="PF04607"/>
    </source>
</evidence>
<gene>
    <name evidence="2" type="ORF">ACD_3C00173G0001</name>
</gene>
<proteinExistence type="predicted"/>
<evidence type="ECO:0000313" key="2">
    <source>
        <dbReference type="EMBL" id="EKE27673.1"/>
    </source>
</evidence>
<organism evidence="2">
    <name type="scientific">uncultured bacterium</name>
    <name type="common">gcode 4</name>
    <dbReference type="NCBI Taxonomy" id="1234023"/>
    <lineage>
        <taxon>Bacteria</taxon>
        <taxon>environmental samples</taxon>
    </lineage>
</organism>
<reference evidence="2" key="1">
    <citation type="journal article" date="2012" name="Science">
        <title>Fermentation, hydrogen, and sulfur metabolism in multiple uncultivated bacterial phyla.</title>
        <authorList>
            <person name="Wrighton K.C."/>
            <person name="Thomas B.C."/>
            <person name="Sharon I."/>
            <person name="Miller C.S."/>
            <person name="Castelle C.J."/>
            <person name="VerBerkmoes N.C."/>
            <person name="Wilkins M.J."/>
            <person name="Hettich R.L."/>
            <person name="Lipton M.S."/>
            <person name="Williams K.H."/>
            <person name="Long P.E."/>
            <person name="Banfield J.F."/>
        </authorList>
    </citation>
    <scope>NUCLEOTIDE SEQUENCE [LARGE SCALE GENOMIC DNA]</scope>
</reference>
<dbReference type="Gene3D" id="3.30.460.10">
    <property type="entry name" value="Beta Polymerase, domain 2"/>
    <property type="match status" value="1"/>
</dbReference>
<accession>K2FXJ9</accession>